<evidence type="ECO:0000313" key="1">
    <source>
        <dbReference type="EMBL" id="QYF49300.1"/>
    </source>
</evidence>
<protein>
    <submittedName>
        <fullName evidence="1">Uncharacterized protein</fullName>
    </submittedName>
</protein>
<sequence length="66" mass="7574">MQYLTTNQYSALKPEQSTQIPEQHYKHLNEAQFKHKYKEHSGTFMLLKGGALGSLRVLAYVSGIYV</sequence>
<gene>
    <name evidence="1" type="ORF">RHABOEDO_001613</name>
</gene>
<accession>A0ABX8V8D9</accession>
<organism evidence="1 2">
    <name type="scientific">Candidatus Rhabdochlamydia oedothoracis</name>
    <dbReference type="NCBI Taxonomy" id="2720720"/>
    <lineage>
        <taxon>Bacteria</taxon>
        <taxon>Pseudomonadati</taxon>
        <taxon>Chlamydiota</taxon>
        <taxon>Chlamydiia</taxon>
        <taxon>Parachlamydiales</taxon>
        <taxon>Candidatus Rhabdochlamydiaceae</taxon>
        <taxon>Candidatus Rhabdochlamydia</taxon>
    </lineage>
</organism>
<proteinExistence type="predicted"/>
<keyword evidence="2" id="KW-1185">Reference proteome</keyword>
<name>A0ABX8V8D9_9BACT</name>
<reference evidence="1 2" key="1">
    <citation type="journal article" date="2022" name="bioRxiv">
        <title>Ecology and evolution of chlamydial symbionts of arthropods.</title>
        <authorList>
            <person name="Halter T."/>
            <person name="Koestlbacher S."/>
            <person name="Collingro A."/>
            <person name="Sixt B.S."/>
            <person name="Toenshoff E.R."/>
            <person name="Hendrickx F."/>
            <person name="Kostanjsek R."/>
            <person name="Horn M."/>
        </authorList>
    </citation>
    <scope>NUCLEOTIDE SEQUENCE [LARGE SCALE GENOMIC DNA]</scope>
    <source>
        <strain evidence="1">W744xW776</strain>
    </source>
</reference>
<dbReference type="EMBL" id="CP075587">
    <property type="protein sequence ID" value="QYF49300.1"/>
    <property type="molecule type" value="Genomic_DNA"/>
</dbReference>
<evidence type="ECO:0000313" key="2">
    <source>
        <dbReference type="Proteomes" id="UP000826014"/>
    </source>
</evidence>
<dbReference type="Proteomes" id="UP000826014">
    <property type="component" value="Chromosome"/>
</dbReference>